<reference evidence="2" key="1">
    <citation type="journal article" date="2004" name="Nature">
        <title>Genome duplication in the teleost fish Tetraodon nigroviridis reveals the early vertebrate proto-karyotype.</title>
        <authorList>
            <person name="Jaillon O."/>
            <person name="Aury J.-M."/>
            <person name="Brunet F."/>
            <person name="Petit J.-L."/>
            <person name="Stange-Thomann N."/>
            <person name="Mauceli E."/>
            <person name="Bouneau L."/>
            <person name="Fischer C."/>
            <person name="Ozouf-Costaz C."/>
            <person name="Bernot A."/>
            <person name="Nicaud S."/>
            <person name="Jaffe D."/>
            <person name="Fisher S."/>
            <person name="Lutfalla G."/>
            <person name="Dossat C."/>
            <person name="Segurens B."/>
            <person name="Dasilva C."/>
            <person name="Salanoubat M."/>
            <person name="Levy M."/>
            <person name="Boudet N."/>
            <person name="Castellano S."/>
            <person name="Anthouard V."/>
            <person name="Jubin C."/>
            <person name="Castelli V."/>
            <person name="Katinka M."/>
            <person name="Vacherie B."/>
            <person name="Biemont C."/>
            <person name="Skalli Z."/>
            <person name="Cattolico L."/>
            <person name="Poulain J."/>
            <person name="De Berardinis V."/>
            <person name="Cruaud C."/>
            <person name="Duprat S."/>
            <person name="Brottier P."/>
            <person name="Coutanceau J.-P."/>
            <person name="Gouzy J."/>
            <person name="Parra G."/>
            <person name="Lardier G."/>
            <person name="Chapple C."/>
            <person name="McKernan K.J."/>
            <person name="McEwan P."/>
            <person name="Bosak S."/>
            <person name="Kellis M."/>
            <person name="Volff J.-N."/>
            <person name="Guigo R."/>
            <person name="Zody M.C."/>
            <person name="Mesirov J."/>
            <person name="Lindblad-Toh K."/>
            <person name="Birren B."/>
            <person name="Nusbaum C."/>
            <person name="Kahn D."/>
            <person name="Robinson-Rechavi M."/>
            <person name="Laudet V."/>
            <person name="Schachter V."/>
            <person name="Quetier F."/>
            <person name="Saurin W."/>
            <person name="Scarpelli C."/>
            <person name="Wincker P."/>
            <person name="Lander E.S."/>
            <person name="Weissenbach J."/>
            <person name="Roest Crollius H."/>
        </authorList>
    </citation>
    <scope>NUCLEOTIDE SEQUENCE [LARGE SCALE GENOMIC DNA]</scope>
</reference>
<dbReference type="KEGG" id="tng:GSTEN00034502G001"/>
<protein>
    <submittedName>
        <fullName evidence="2">Chromosome undetermined SCAF15069, whole genome shotgun sequence</fullName>
    </submittedName>
</protein>
<feature type="compositionally biased region" description="Basic and acidic residues" evidence="1">
    <location>
        <begin position="170"/>
        <end position="179"/>
    </location>
</feature>
<reference evidence="2" key="2">
    <citation type="submission" date="2004-02" db="EMBL/GenBank/DDBJ databases">
        <authorList>
            <consortium name="Genoscope"/>
            <consortium name="Whitehead Institute Centre for Genome Research"/>
        </authorList>
    </citation>
    <scope>NUCLEOTIDE SEQUENCE</scope>
</reference>
<gene>
    <name evidence="2" type="ORF">GSTENG00034502001</name>
</gene>
<sequence>MGSVTSALTRTRNALVKVGSEPENQESERTRSAPESDRAKKKRARINAASQTGWPSSRSSLSEVLSRQDSGGGRQSSKKKTFEGQQSGSKSQSALWNAITAGMGIKGKEQKPLLNDPRSLEEILAEDLPLADEPDATEKTAISSSEKGKKMIFGAVSPRHATRKKKKDRIPKTEEERDTDKCAFEENISRLHGTQADLSLLSSAGPISADESLRLFEVVP</sequence>
<feature type="compositionally biased region" description="Polar residues" evidence="1">
    <location>
        <begin position="1"/>
        <end position="12"/>
    </location>
</feature>
<feature type="region of interest" description="Disordered" evidence="1">
    <location>
        <begin position="127"/>
        <end position="179"/>
    </location>
</feature>
<feature type="compositionally biased region" description="Basic and acidic residues" evidence="1">
    <location>
        <begin position="26"/>
        <end position="38"/>
    </location>
</feature>
<accession>Q4RH58</accession>
<feature type="compositionally biased region" description="Low complexity" evidence="1">
    <location>
        <begin position="56"/>
        <end position="69"/>
    </location>
</feature>
<feature type="region of interest" description="Disordered" evidence="1">
    <location>
        <begin position="1"/>
        <end position="95"/>
    </location>
</feature>
<dbReference type="AlphaFoldDB" id="Q4RH58"/>
<proteinExistence type="predicted"/>
<dbReference type="EMBL" id="CAAE01015069">
    <property type="protein sequence ID" value="CAG12274.1"/>
    <property type="molecule type" value="Genomic_DNA"/>
</dbReference>
<feature type="compositionally biased region" description="Polar residues" evidence="1">
    <location>
        <begin position="83"/>
        <end position="95"/>
    </location>
</feature>
<evidence type="ECO:0000256" key="1">
    <source>
        <dbReference type="SAM" id="MobiDB-lite"/>
    </source>
</evidence>
<evidence type="ECO:0000313" key="2">
    <source>
        <dbReference type="EMBL" id="CAG12274.1"/>
    </source>
</evidence>
<organism evidence="2">
    <name type="scientific">Tetraodon nigroviridis</name>
    <name type="common">Spotted green pufferfish</name>
    <name type="synonym">Chelonodon nigroviridis</name>
    <dbReference type="NCBI Taxonomy" id="99883"/>
    <lineage>
        <taxon>Eukaryota</taxon>
        <taxon>Metazoa</taxon>
        <taxon>Chordata</taxon>
        <taxon>Craniata</taxon>
        <taxon>Vertebrata</taxon>
        <taxon>Euteleostomi</taxon>
        <taxon>Actinopterygii</taxon>
        <taxon>Neopterygii</taxon>
        <taxon>Teleostei</taxon>
        <taxon>Neoteleostei</taxon>
        <taxon>Acanthomorphata</taxon>
        <taxon>Eupercaria</taxon>
        <taxon>Tetraodontiformes</taxon>
        <taxon>Tetradontoidea</taxon>
        <taxon>Tetraodontidae</taxon>
        <taxon>Tetraodon</taxon>
    </lineage>
</organism>
<name>Q4RH58_TETNG</name>
<feature type="compositionally biased region" description="Basic residues" evidence="1">
    <location>
        <begin position="160"/>
        <end position="169"/>
    </location>
</feature>
<dbReference type="OrthoDB" id="9217641at2759"/>